<evidence type="ECO:0000313" key="1">
    <source>
        <dbReference type="EMBL" id="EEG32241.1"/>
    </source>
</evidence>
<reference evidence="1 2" key="1">
    <citation type="submission" date="2009-01" db="EMBL/GenBank/DDBJ databases">
        <authorList>
            <person name="Fulton L."/>
            <person name="Clifton S."/>
            <person name="Fulton B."/>
            <person name="Xu J."/>
            <person name="Minx P."/>
            <person name="Pepin K.H."/>
            <person name="Johnson M."/>
            <person name="Bhonagiri V."/>
            <person name="Nash W.E."/>
            <person name="Mardis E.R."/>
            <person name="Wilson R.K."/>
        </authorList>
    </citation>
    <scope>NUCLEOTIDE SEQUENCE [LARGE SCALE GENOMIC DNA]</scope>
    <source>
        <strain evidence="1 2">DSM 5476</strain>
    </source>
</reference>
<dbReference type="AlphaFoldDB" id="C0E8G8"/>
<dbReference type="STRING" id="537013.CLOSTMETH_00113"/>
<evidence type="ECO:0000313" key="2">
    <source>
        <dbReference type="Proteomes" id="UP000003340"/>
    </source>
</evidence>
<gene>
    <name evidence="1" type="ORF">CLOSTMETH_00113</name>
</gene>
<dbReference type="HOGENOM" id="CLU_3166486_0_0_9"/>
<dbReference type="EMBL" id="ACEC01000004">
    <property type="protein sequence ID" value="EEG32241.1"/>
    <property type="molecule type" value="Genomic_DNA"/>
</dbReference>
<keyword evidence="2" id="KW-1185">Reference proteome</keyword>
<organism evidence="1 2">
    <name type="scientific">[Clostridium] methylpentosum DSM 5476</name>
    <dbReference type="NCBI Taxonomy" id="537013"/>
    <lineage>
        <taxon>Bacteria</taxon>
        <taxon>Bacillati</taxon>
        <taxon>Bacillota</taxon>
        <taxon>Clostridia</taxon>
        <taxon>Eubacteriales</taxon>
        <taxon>Oscillospiraceae</taxon>
        <taxon>Oscillospiraceae incertae sedis</taxon>
    </lineage>
</organism>
<accession>C0E8G8</accession>
<comment type="caution">
    <text evidence="1">The sequence shown here is derived from an EMBL/GenBank/DDBJ whole genome shotgun (WGS) entry which is preliminary data.</text>
</comment>
<sequence>MGTVFTLAVATGILFTVTGQIFLKPLALVLTRRTVRCPMCLTMFASD</sequence>
<dbReference type="Proteomes" id="UP000003340">
    <property type="component" value="Unassembled WGS sequence"/>
</dbReference>
<protein>
    <submittedName>
        <fullName evidence="1">Uncharacterized protein</fullName>
    </submittedName>
</protein>
<proteinExistence type="predicted"/>
<reference evidence="1 2" key="2">
    <citation type="submission" date="2009-02" db="EMBL/GenBank/DDBJ databases">
        <title>Draft genome sequence of Clostridium methylpentosum (DSM 5476).</title>
        <authorList>
            <person name="Sudarsanam P."/>
            <person name="Ley R."/>
            <person name="Guruge J."/>
            <person name="Turnbaugh P.J."/>
            <person name="Mahowald M."/>
            <person name="Liep D."/>
            <person name="Gordon J."/>
        </authorList>
    </citation>
    <scope>NUCLEOTIDE SEQUENCE [LARGE SCALE GENOMIC DNA]</scope>
    <source>
        <strain evidence="1 2">DSM 5476</strain>
    </source>
</reference>
<name>C0E8G8_9FIRM</name>